<gene>
    <name evidence="1" type="ORF">Clacol_004994</name>
</gene>
<evidence type="ECO:0000313" key="2">
    <source>
        <dbReference type="Proteomes" id="UP001050691"/>
    </source>
</evidence>
<dbReference type="EMBL" id="BPWL01000005">
    <property type="protein sequence ID" value="GJJ10766.1"/>
    <property type="molecule type" value="Genomic_DNA"/>
</dbReference>
<sequence length="425" mass="47774">MAVMRGNHLNRPRFELCPSLLPRLDTLITDFSSREFNEALAIFQSSGQLRLRSLDIGLSHSTQTGMNTKWLECLPTDAAYLRELAIQGLSLPWTIPPHQKLTRLLIITPSPLPTPVDLLTFLSHCPALNELDIFLTLNSHTSTVPSNNLPAITFQRLNFLYLTRLRLSATDTQSYECVREVSSRIVIPGQLSSLSITYLPRINVSSTKLFELAPAGSWAHFKNQPFFSINLPLPRQPFYFPRQKFHIHAGGDSNCLPRGWRPGGNHINNNHLNKTCPLSLVGRPEEVFDHSSVIDLIRKMSNIKHLQLISSAWGLLTTWNVDFPALFPHLTTLELCDQYVPVAVRDCTIYLTALVSFPDITLNTLILRGVCINSTVLLDVASKTGMRTLELEETHIESEILATLRGKGVEIILIDEEWYCMASGN</sequence>
<protein>
    <submittedName>
        <fullName evidence="1">Uncharacterized protein</fullName>
    </submittedName>
</protein>
<dbReference type="AlphaFoldDB" id="A0AAV5ACM7"/>
<name>A0AAV5ACM7_9AGAM</name>
<keyword evidence="2" id="KW-1185">Reference proteome</keyword>
<reference evidence="1" key="1">
    <citation type="submission" date="2021-10" db="EMBL/GenBank/DDBJ databases">
        <title>De novo Genome Assembly of Clathrus columnatus (Basidiomycota, Fungi) Using Illumina and Nanopore Sequence Data.</title>
        <authorList>
            <person name="Ogiso-Tanaka E."/>
            <person name="Itagaki H."/>
            <person name="Hosoya T."/>
            <person name="Hosaka K."/>
        </authorList>
    </citation>
    <scope>NUCLEOTIDE SEQUENCE</scope>
    <source>
        <strain evidence="1">MO-923</strain>
    </source>
</reference>
<organism evidence="1 2">
    <name type="scientific">Clathrus columnatus</name>
    <dbReference type="NCBI Taxonomy" id="1419009"/>
    <lineage>
        <taxon>Eukaryota</taxon>
        <taxon>Fungi</taxon>
        <taxon>Dikarya</taxon>
        <taxon>Basidiomycota</taxon>
        <taxon>Agaricomycotina</taxon>
        <taxon>Agaricomycetes</taxon>
        <taxon>Phallomycetidae</taxon>
        <taxon>Phallales</taxon>
        <taxon>Clathraceae</taxon>
        <taxon>Clathrus</taxon>
    </lineage>
</organism>
<proteinExistence type="predicted"/>
<accession>A0AAV5ACM7</accession>
<dbReference type="Proteomes" id="UP001050691">
    <property type="component" value="Unassembled WGS sequence"/>
</dbReference>
<evidence type="ECO:0000313" key="1">
    <source>
        <dbReference type="EMBL" id="GJJ10766.1"/>
    </source>
</evidence>
<comment type="caution">
    <text evidence="1">The sequence shown here is derived from an EMBL/GenBank/DDBJ whole genome shotgun (WGS) entry which is preliminary data.</text>
</comment>